<evidence type="ECO:0000259" key="2">
    <source>
        <dbReference type="Pfam" id="PF16501"/>
    </source>
</evidence>
<keyword evidence="4" id="KW-1185">Reference proteome</keyword>
<feature type="compositionally biased region" description="Polar residues" evidence="1">
    <location>
        <begin position="1"/>
        <end position="10"/>
    </location>
</feature>
<proteinExistence type="predicted"/>
<dbReference type="Proteomes" id="UP000821837">
    <property type="component" value="Chromosome 3"/>
</dbReference>
<organism evidence="3 4">
    <name type="scientific">Rhipicephalus sanguineus</name>
    <name type="common">Brown dog tick</name>
    <name type="synonym">Ixodes sanguineus</name>
    <dbReference type="NCBI Taxonomy" id="34632"/>
    <lineage>
        <taxon>Eukaryota</taxon>
        <taxon>Metazoa</taxon>
        <taxon>Ecdysozoa</taxon>
        <taxon>Arthropoda</taxon>
        <taxon>Chelicerata</taxon>
        <taxon>Arachnida</taxon>
        <taxon>Acari</taxon>
        <taxon>Parasitiformes</taxon>
        <taxon>Ixodida</taxon>
        <taxon>Ixodoidea</taxon>
        <taxon>Ixodidae</taxon>
        <taxon>Rhipicephalinae</taxon>
        <taxon>Rhipicephalus</taxon>
        <taxon>Rhipicephalus</taxon>
    </lineage>
</organism>
<dbReference type="EMBL" id="JABSTV010001249">
    <property type="protein sequence ID" value="KAH7961588.1"/>
    <property type="molecule type" value="Genomic_DNA"/>
</dbReference>
<dbReference type="InterPro" id="IPR032446">
    <property type="entry name" value="SCAPER_N"/>
</dbReference>
<gene>
    <name evidence="3" type="ORF">HPB52_010705</name>
</gene>
<feature type="compositionally biased region" description="Low complexity" evidence="1">
    <location>
        <begin position="91"/>
        <end position="105"/>
    </location>
</feature>
<dbReference type="PANTHER" id="PTHR31434:SF2">
    <property type="entry name" value="S PHASE CYCLIN A-ASSOCIATED PROTEIN IN THE ENDOPLASMIC RETICULUM"/>
    <property type="match status" value="1"/>
</dbReference>
<dbReference type="PANTHER" id="PTHR31434">
    <property type="entry name" value="S PHASE CYCLIN A-ASSOCIATED PROTEIN IN THE ENDOPLASMIC RETICULUM"/>
    <property type="match status" value="1"/>
</dbReference>
<accession>A0A9D4SZW6</accession>
<protein>
    <recommendedName>
        <fullName evidence="2">S phase cyclin A-associated protein in the endoplasmic reticulum N-terminal domain-containing protein</fullName>
    </recommendedName>
</protein>
<reference evidence="3" key="2">
    <citation type="submission" date="2021-09" db="EMBL/GenBank/DDBJ databases">
        <authorList>
            <person name="Jia N."/>
            <person name="Wang J."/>
            <person name="Shi W."/>
            <person name="Du L."/>
            <person name="Sun Y."/>
            <person name="Zhan W."/>
            <person name="Jiang J."/>
            <person name="Wang Q."/>
            <person name="Zhang B."/>
            <person name="Ji P."/>
            <person name="Sakyi L.B."/>
            <person name="Cui X."/>
            <person name="Yuan T."/>
            <person name="Jiang B."/>
            <person name="Yang W."/>
            <person name="Lam T.T.-Y."/>
            <person name="Chang Q."/>
            <person name="Ding S."/>
            <person name="Wang X."/>
            <person name="Zhu J."/>
            <person name="Ruan X."/>
            <person name="Zhao L."/>
            <person name="Wei J."/>
            <person name="Que T."/>
            <person name="Du C."/>
            <person name="Cheng J."/>
            <person name="Dai P."/>
            <person name="Han X."/>
            <person name="Huang E."/>
            <person name="Gao Y."/>
            <person name="Liu J."/>
            <person name="Shao H."/>
            <person name="Ye R."/>
            <person name="Li L."/>
            <person name="Wei W."/>
            <person name="Wang X."/>
            <person name="Wang C."/>
            <person name="Huo Q."/>
            <person name="Li W."/>
            <person name="Guo W."/>
            <person name="Chen H."/>
            <person name="Chen S."/>
            <person name="Zhou L."/>
            <person name="Zhou L."/>
            <person name="Ni X."/>
            <person name="Tian J."/>
            <person name="Zhou Y."/>
            <person name="Sheng Y."/>
            <person name="Liu T."/>
            <person name="Pan Y."/>
            <person name="Xia L."/>
            <person name="Li J."/>
            <person name="Zhao F."/>
            <person name="Cao W."/>
        </authorList>
    </citation>
    <scope>NUCLEOTIDE SEQUENCE</scope>
    <source>
        <strain evidence="3">Rsan-2018</strain>
        <tissue evidence="3">Larvae</tissue>
    </source>
</reference>
<name>A0A9D4SZW6_RHISA</name>
<evidence type="ECO:0000256" key="1">
    <source>
        <dbReference type="SAM" id="MobiDB-lite"/>
    </source>
</evidence>
<dbReference type="AlphaFoldDB" id="A0A9D4SZW6"/>
<dbReference type="VEuPathDB" id="VectorBase:RSAN_031620"/>
<reference evidence="3" key="1">
    <citation type="journal article" date="2020" name="Cell">
        <title>Large-Scale Comparative Analyses of Tick Genomes Elucidate Their Genetic Diversity and Vector Capacities.</title>
        <authorList>
            <consortium name="Tick Genome and Microbiome Consortium (TIGMIC)"/>
            <person name="Jia N."/>
            <person name="Wang J."/>
            <person name="Shi W."/>
            <person name="Du L."/>
            <person name="Sun Y."/>
            <person name="Zhan W."/>
            <person name="Jiang J.F."/>
            <person name="Wang Q."/>
            <person name="Zhang B."/>
            <person name="Ji P."/>
            <person name="Bell-Sakyi L."/>
            <person name="Cui X.M."/>
            <person name="Yuan T.T."/>
            <person name="Jiang B.G."/>
            <person name="Yang W.F."/>
            <person name="Lam T.T."/>
            <person name="Chang Q.C."/>
            <person name="Ding S.J."/>
            <person name="Wang X.J."/>
            <person name="Zhu J.G."/>
            <person name="Ruan X.D."/>
            <person name="Zhao L."/>
            <person name="Wei J.T."/>
            <person name="Ye R.Z."/>
            <person name="Que T.C."/>
            <person name="Du C.H."/>
            <person name="Zhou Y.H."/>
            <person name="Cheng J.X."/>
            <person name="Dai P.F."/>
            <person name="Guo W.B."/>
            <person name="Han X.H."/>
            <person name="Huang E.J."/>
            <person name="Li L.F."/>
            <person name="Wei W."/>
            <person name="Gao Y.C."/>
            <person name="Liu J.Z."/>
            <person name="Shao H.Z."/>
            <person name="Wang X."/>
            <person name="Wang C.C."/>
            <person name="Yang T.C."/>
            <person name="Huo Q.B."/>
            <person name="Li W."/>
            <person name="Chen H.Y."/>
            <person name="Chen S.E."/>
            <person name="Zhou L.G."/>
            <person name="Ni X.B."/>
            <person name="Tian J.H."/>
            <person name="Sheng Y."/>
            <person name="Liu T."/>
            <person name="Pan Y.S."/>
            <person name="Xia L.Y."/>
            <person name="Li J."/>
            <person name="Zhao F."/>
            <person name="Cao W.C."/>
        </authorList>
    </citation>
    <scope>NUCLEOTIDE SEQUENCE</scope>
    <source>
        <strain evidence="3">Rsan-2018</strain>
    </source>
</reference>
<feature type="region of interest" description="Disordered" evidence="1">
    <location>
        <begin position="53"/>
        <end position="105"/>
    </location>
</feature>
<evidence type="ECO:0000313" key="3">
    <source>
        <dbReference type="EMBL" id="KAH7961588.1"/>
    </source>
</evidence>
<sequence length="105" mass="11511">MGASPNSVRGSSKLRARSSSAGRGPDKGLRARYWAYLFENLQRAVDEIYHTYDSEGWETVRRNKPRSRNSPPKKMLAHQAPPSQAMGVKRSPSAPAISAPAPMSS</sequence>
<feature type="domain" description="S phase cyclin A-associated protein in the endoplasmic reticulum N-terminal" evidence="2">
    <location>
        <begin position="24"/>
        <end position="55"/>
    </location>
</feature>
<evidence type="ECO:0000313" key="4">
    <source>
        <dbReference type="Proteomes" id="UP000821837"/>
    </source>
</evidence>
<dbReference type="Pfam" id="PF16501">
    <property type="entry name" value="SCAPER_N"/>
    <property type="match status" value="1"/>
</dbReference>
<feature type="region of interest" description="Disordered" evidence="1">
    <location>
        <begin position="1"/>
        <end position="27"/>
    </location>
</feature>
<comment type="caution">
    <text evidence="3">The sequence shown here is derived from an EMBL/GenBank/DDBJ whole genome shotgun (WGS) entry which is preliminary data.</text>
</comment>